<keyword evidence="2" id="KW-0285">Flavoprotein</keyword>
<dbReference type="Gene3D" id="3.50.50.60">
    <property type="entry name" value="FAD/NAD(P)-binding domain"/>
    <property type="match status" value="1"/>
</dbReference>
<evidence type="ECO:0000256" key="2">
    <source>
        <dbReference type="ARBA" id="ARBA00022630"/>
    </source>
</evidence>
<sequence length="421" mass="44848">MKRYATAIIGGGAAGLFCAAALGNTEGVLVAERGERAGRKLSATGNGQGNITNLRMSPEHYFHLGGDPAGITVHALSEYGECDMISFLESLGGLFLADERGRVYPAGRQASAVTDLLRFTLARKGVRMQTQTRVMSLQRQPGRFLLEAEGPEGKETFSADRVVLCTGGKAAKNFGTDGSAYALAEGLGHTVTKLYPSLVQLETERGPIRGLKGIRAEAELTAYSGQGKGRTRLARVRGDVIFTDYGISGDAVFRLSAFLTEKLARERITVSIGFLPDVPEEKLCSALIRKHDRFPDIPEGELLCGILNNQLGRAVARSCAEKSAEALARKAKDFSLSVTGSLGFDSAQVTKGGIPLSEVDETLQSRLVKGLYFAGEILDVDGECGGYNLQWAYSSARVVAAAIDADGTVPESGFVSRVVSR</sequence>
<reference evidence="6" key="1">
    <citation type="submission" date="2020-10" db="EMBL/GenBank/DDBJ databases">
        <authorList>
            <person name="Gilroy R."/>
        </authorList>
    </citation>
    <scope>NUCLEOTIDE SEQUENCE</scope>
    <source>
        <strain evidence="6">11687</strain>
    </source>
</reference>
<gene>
    <name evidence="6" type="ORF">IAC57_05820</name>
</gene>
<dbReference type="InterPro" id="IPR036188">
    <property type="entry name" value="FAD/NAD-bd_sf"/>
</dbReference>
<dbReference type="InterPro" id="IPR055178">
    <property type="entry name" value="RsdA/BaiN/AoA(So)-like_dom"/>
</dbReference>
<comment type="cofactor">
    <cofactor evidence="1">
        <name>FAD</name>
        <dbReference type="ChEBI" id="CHEBI:57692"/>
    </cofactor>
</comment>
<reference evidence="6" key="2">
    <citation type="journal article" date="2021" name="PeerJ">
        <title>Extensive microbial diversity within the chicken gut microbiome revealed by metagenomics and culture.</title>
        <authorList>
            <person name="Gilroy R."/>
            <person name="Ravi A."/>
            <person name="Getino M."/>
            <person name="Pursley I."/>
            <person name="Horton D.L."/>
            <person name="Alikhan N.F."/>
            <person name="Baker D."/>
            <person name="Gharbi K."/>
            <person name="Hall N."/>
            <person name="Watson M."/>
            <person name="Adriaenssens E.M."/>
            <person name="Foster-Nyarko E."/>
            <person name="Jarju S."/>
            <person name="Secka A."/>
            <person name="Antonio M."/>
            <person name="Oren A."/>
            <person name="Chaudhuri R.R."/>
            <person name="La Ragione R."/>
            <person name="Hildebrand F."/>
            <person name="Pallen M.J."/>
        </authorList>
    </citation>
    <scope>NUCLEOTIDE SEQUENCE</scope>
    <source>
        <strain evidence="6">11687</strain>
    </source>
</reference>
<dbReference type="SUPFAM" id="SSF51905">
    <property type="entry name" value="FAD/NAD(P)-binding domain"/>
    <property type="match status" value="1"/>
</dbReference>
<dbReference type="Gene3D" id="1.10.8.260">
    <property type="entry name" value="HI0933 insert domain-like"/>
    <property type="match status" value="1"/>
</dbReference>
<evidence type="ECO:0000259" key="5">
    <source>
        <dbReference type="Pfam" id="PF22780"/>
    </source>
</evidence>
<dbReference type="Gene3D" id="2.40.30.10">
    <property type="entry name" value="Translation factors"/>
    <property type="match status" value="1"/>
</dbReference>
<keyword evidence="3" id="KW-0274">FAD</keyword>
<organism evidence="6 7">
    <name type="scientific">Candidatus Scatosoma pullistercoris</name>
    <dbReference type="NCBI Taxonomy" id="2840934"/>
    <lineage>
        <taxon>Bacteria</taxon>
        <taxon>Bacillati</taxon>
        <taxon>Bacillota</taxon>
        <taxon>Clostridia</taxon>
        <taxon>Candidatus Scatosoma</taxon>
    </lineage>
</organism>
<dbReference type="Proteomes" id="UP000824081">
    <property type="component" value="Unassembled WGS sequence"/>
</dbReference>
<dbReference type="SUPFAM" id="SSF160996">
    <property type="entry name" value="HI0933 insert domain-like"/>
    <property type="match status" value="1"/>
</dbReference>
<name>A0A9D1MG49_9FIRM</name>
<protein>
    <submittedName>
        <fullName evidence="6">Aminoacetone oxidase family FAD-binding enzyme</fullName>
    </submittedName>
</protein>
<proteinExistence type="predicted"/>
<dbReference type="Pfam" id="PF03486">
    <property type="entry name" value="HI0933_like"/>
    <property type="match status" value="1"/>
</dbReference>
<comment type="caution">
    <text evidence="6">The sequence shown here is derived from an EMBL/GenBank/DDBJ whole genome shotgun (WGS) entry which is preliminary data.</text>
</comment>
<dbReference type="PANTHER" id="PTHR42887:SF2">
    <property type="entry name" value="OS12G0638800 PROTEIN"/>
    <property type="match status" value="1"/>
</dbReference>
<evidence type="ECO:0000256" key="3">
    <source>
        <dbReference type="ARBA" id="ARBA00022827"/>
    </source>
</evidence>
<dbReference type="PANTHER" id="PTHR42887">
    <property type="entry name" value="OS12G0638800 PROTEIN"/>
    <property type="match status" value="1"/>
</dbReference>
<dbReference type="Pfam" id="PF22780">
    <property type="entry name" value="HI0933_like_1st"/>
    <property type="match status" value="1"/>
</dbReference>
<evidence type="ECO:0000313" key="6">
    <source>
        <dbReference type="EMBL" id="HIU59606.1"/>
    </source>
</evidence>
<dbReference type="InterPro" id="IPR004792">
    <property type="entry name" value="BaiN-like"/>
</dbReference>
<accession>A0A9D1MG49</accession>
<dbReference type="InterPro" id="IPR057661">
    <property type="entry name" value="RsdA/BaiN/AoA(So)_Rossmann"/>
</dbReference>
<dbReference type="InterPro" id="IPR023166">
    <property type="entry name" value="BaiN-like_dom_sf"/>
</dbReference>
<evidence type="ECO:0000259" key="4">
    <source>
        <dbReference type="Pfam" id="PF03486"/>
    </source>
</evidence>
<dbReference type="NCBIfam" id="TIGR00275">
    <property type="entry name" value="aminoacetone oxidase family FAD-binding enzyme"/>
    <property type="match status" value="1"/>
</dbReference>
<feature type="domain" description="RsdA/BaiN/AoA(So)-like insert" evidence="5">
    <location>
        <begin position="195"/>
        <end position="349"/>
    </location>
</feature>
<feature type="domain" description="RsdA/BaiN/AoA(So)-like Rossmann fold-like" evidence="4">
    <location>
        <begin position="6"/>
        <end position="400"/>
    </location>
</feature>
<evidence type="ECO:0000256" key="1">
    <source>
        <dbReference type="ARBA" id="ARBA00001974"/>
    </source>
</evidence>
<dbReference type="AlphaFoldDB" id="A0A9D1MG49"/>
<dbReference type="EMBL" id="DVMZ01000156">
    <property type="protein sequence ID" value="HIU59606.1"/>
    <property type="molecule type" value="Genomic_DNA"/>
</dbReference>
<evidence type="ECO:0000313" key="7">
    <source>
        <dbReference type="Proteomes" id="UP000824081"/>
    </source>
</evidence>